<feature type="region of interest" description="Disordered" evidence="4">
    <location>
        <begin position="689"/>
        <end position="720"/>
    </location>
</feature>
<keyword evidence="2" id="KW-1015">Disulfide bond</keyword>
<evidence type="ECO:0000256" key="3">
    <source>
        <dbReference type="ARBA" id="ARBA00023319"/>
    </source>
</evidence>
<dbReference type="PROSITE" id="PS50853">
    <property type="entry name" value="FN3"/>
    <property type="match status" value="2"/>
</dbReference>
<keyword evidence="1" id="KW-0677">Repeat</keyword>
<keyword evidence="5" id="KW-0472">Membrane</keyword>
<evidence type="ECO:0000313" key="8">
    <source>
        <dbReference type="Proteomes" id="UP001152803"/>
    </source>
</evidence>
<evidence type="ECO:0000256" key="5">
    <source>
        <dbReference type="SAM" id="Phobius"/>
    </source>
</evidence>
<dbReference type="Pfam" id="PF00041">
    <property type="entry name" value="fn3"/>
    <property type="match status" value="2"/>
</dbReference>
<dbReference type="SMART" id="SM00060">
    <property type="entry name" value="FN3"/>
    <property type="match status" value="1"/>
</dbReference>
<accession>A0A9Q1D4G3</accession>
<evidence type="ECO:0000259" key="6">
    <source>
        <dbReference type="PROSITE" id="PS50853"/>
    </source>
</evidence>
<dbReference type="InterPro" id="IPR036116">
    <property type="entry name" value="FN3_sf"/>
</dbReference>
<keyword evidence="8" id="KW-1185">Reference proteome</keyword>
<dbReference type="InterPro" id="IPR013783">
    <property type="entry name" value="Ig-like_fold"/>
</dbReference>
<dbReference type="PANTHER" id="PTHR12231">
    <property type="entry name" value="CTX-RELATED TYPE I TRANSMEMBRANE PROTEIN"/>
    <property type="match status" value="1"/>
</dbReference>
<feature type="compositionally biased region" description="Low complexity" evidence="4">
    <location>
        <begin position="689"/>
        <end position="705"/>
    </location>
</feature>
<evidence type="ECO:0000256" key="1">
    <source>
        <dbReference type="ARBA" id="ARBA00022737"/>
    </source>
</evidence>
<reference evidence="7" key="1">
    <citation type="journal article" date="2023" name="Science">
        <title>Genome structures resolve the early diversification of teleost fishes.</title>
        <authorList>
            <person name="Parey E."/>
            <person name="Louis A."/>
            <person name="Montfort J."/>
            <person name="Bouchez O."/>
            <person name="Roques C."/>
            <person name="Iampietro C."/>
            <person name="Lluch J."/>
            <person name="Castinel A."/>
            <person name="Donnadieu C."/>
            <person name="Desvignes T."/>
            <person name="Floi Bucao C."/>
            <person name="Jouanno E."/>
            <person name="Wen M."/>
            <person name="Mejri S."/>
            <person name="Dirks R."/>
            <person name="Jansen H."/>
            <person name="Henkel C."/>
            <person name="Chen W.J."/>
            <person name="Zahm M."/>
            <person name="Cabau C."/>
            <person name="Klopp C."/>
            <person name="Thompson A.W."/>
            <person name="Robinson-Rechavi M."/>
            <person name="Braasch I."/>
            <person name="Lecointre G."/>
            <person name="Bobe J."/>
            <person name="Postlethwait J.H."/>
            <person name="Berthelot C."/>
            <person name="Roest Crollius H."/>
            <person name="Guiguen Y."/>
        </authorList>
    </citation>
    <scope>NUCLEOTIDE SEQUENCE</scope>
    <source>
        <strain evidence="7">Concon-B</strain>
    </source>
</reference>
<keyword evidence="5" id="KW-0812">Transmembrane</keyword>
<feature type="region of interest" description="Disordered" evidence="4">
    <location>
        <begin position="463"/>
        <end position="668"/>
    </location>
</feature>
<evidence type="ECO:0000313" key="7">
    <source>
        <dbReference type="EMBL" id="KAJ8257018.1"/>
    </source>
</evidence>
<organism evidence="7 8">
    <name type="scientific">Conger conger</name>
    <name type="common">Conger eel</name>
    <name type="synonym">Muraena conger</name>
    <dbReference type="NCBI Taxonomy" id="82655"/>
    <lineage>
        <taxon>Eukaryota</taxon>
        <taxon>Metazoa</taxon>
        <taxon>Chordata</taxon>
        <taxon>Craniata</taxon>
        <taxon>Vertebrata</taxon>
        <taxon>Euteleostomi</taxon>
        <taxon>Actinopterygii</taxon>
        <taxon>Neopterygii</taxon>
        <taxon>Teleostei</taxon>
        <taxon>Anguilliformes</taxon>
        <taxon>Congridae</taxon>
        <taxon>Conger</taxon>
    </lineage>
</organism>
<name>A0A9Q1D4G3_CONCO</name>
<proteinExistence type="predicted"/>
<feature type="compositionally biased region" description="Polar residues" evidence="4">
    <location>
        <begin position="558"/>
        <end position="571"/>
    </location>
</feature>
<protein>
    <recommendedName>
        <fullName evidence="6">Fibronectin type-III domain-containing protein</fullName>
    </recommendedName>
</protein>
<dbReference type="Proteomes" id="UP001152803">
    <property type="component" value="Unassembled WGS sequence"/>
</dbReference>
<feature type="compositionally biased region" description="Acidic residues" evidence="4">
    <location>
        <begin position="431"/>
        <end position="444"/>
    </location>
</feature>
<dbReference type="SUPFAM" id="SSF49265">
    <property type="entry name" value="Fibronectin type III"/>
    <property type="match status" value="1"/>
</dbReference>
<sequence length="720" mass="77592">MVDRQSQYIQGYRVLYRPSGGAWLVQDVKAAHERSAVLTDLRKGTEYEIKIRPYFNELQGLDSLLLLARTPEEVPSAPPQAVTVMTVQLGNISSVSVSWEPPPVEAQNGLIQEYRIWCVGNDTQLLNQTADGSASSATLSGLQPSVLYQVEVAAVTSAGVGARSQPVTVFITPPAEPPPAPAAPEDSVSLAEQISGVVKQPAFIAGIGGACWVILMGFSVWIYCRRKKRKELSHYAASFAYTPAVGFSQGEGLGLINGRPGILGTNMGNYPWLADSWPTTNLVHGGKDSINCCTAKHNSTERYYNEVGISNYLSQTEKYSQGSTEGPIYSTIDPACEDMHPFAPPYSHPVPYASTPVLPYPSLAPDSPGPEGDHWTTHPGPSGVQYAQPDRARTENGKPLKQRSMGKAVKTPSLNWTEALPPQGEDHCYEEAGEEGDMGSDREEEWCPPLPERTYLMDGTLEELRGGCSSPAPSYSHQSTATLTPSPPAPSYSHQSSAALTPSPREEGRGPGGTPRPHHLDTAHLPRRGPCPHDPNLSSNSDAPEVSAPHHSSHRQDASQGAALSTENMTASGPGRSRPLPHDGPHTPQVHKSRAKKKGSKAGQYRRDQLAQGDLPPPPVPPPADERLLESVLHCGQASLDGEGTPLSSMERRGEQSAPYRRGQAPRHIEEEDIIPYCKPGFLSRCQMSSNCSTTGSVSSRGSTGSREHGAGRKRSEEMR</sequence>
<keyword evidence="3" id="KW-0393">Immunoglobulin domain</keyword>
<evidence type="ECO:0000256" key="4">
    <source>
        <dbReference type="SAM" id="MobiDB-lite"/>
    </source>
</evidence>
<feature type="domain" description="Fibronectin type-III" evidence="6">
    <location>
        <begin position="1"/>
        <end position="73"/>
    </location>
</feature>
<dbReference type="InterPro" id="IPR003961">
    <property type="entry name" value="FN3_dom"/>
</dbReference>
<feature type="transmembrane region" description="Helical" evidence="5">
    <location>
        <begin position="202"/>
        <end position="224"/>
    </location>
</feature>
<feature type="compositionally biased region" description="Basic residues" evidence="4">
    <location>
        <begin position="589"/>
        <end position="600"/>
    </location>
</feature>
<dbReference type="AlphaFoldDB" id="A0A9Q1D4G3"/>
<dbReference type="Gene3D" id="2.60.40.10">
    <property type="entry name" value="Immunoglobulins"/>
    <property type="match status" value="2"/>
</dbReference>
<feature type="domain" description="Fibronectin type-III" evidence="6">
    <location>
        <begin position="78"/>
        <end position="175"/>
    </location>
</feature>
<dbReference type="CDD" id="cd00063">
    <property type="entry name" value="FN3"/>
    <property type="match status" value="2"/>
</dbReference>
<dbReference type="EMBL" id="JAFJMO010000014">
    <property type="protein sequence ID" value="KAJ8257018.1"/>
    <property type="molecule type" value="Genomic_DNA"/>
</dbReference>
<keyword evidence="5" id="KW-1133">Transmembrane helix</keyword>
<dbReference type="PANTHER" id="PTHR12231:SF246">
    <property type="entry name" value="ROUNDABOUT 1, ISOFORM A-RELATED"/>
    <property type="match status" value="1"/>
</dbReference>
<comment type="caution">
    <text evidence="7">The sequence shown here is derived from an EMBL/GenBank/DDBJ whole genome shotgun (WGS) entry which is preliminary data.</text>
</comment>
<feature type="region of interest" description="Disordered" evidence="4">
    <location>
        <begin position="361"/>
        <end position="444"/>
    </location>
</feature>
<dbReference type="FunFam" id="2.60.40.10:FF:000058">
    <property type="entry name" value="roundabout homolog 2 isoform X3"/>
    <property type="match status" value="1"/>
</dbReference>
<dbReference type="InterPro" id="IPR051170">
    <property type="entry name" value="Neural/epithelial_adhesion"/>
</dbReference>
<dbReference type="FunFam" id="2.60.40.10:FF:000065">
    <property type="entry name" value="roundabout homolog 1 isoform X3"/>
    <property type="match status" value="1"/>
</dbReference>
<feature type="compositionally biased region" description="Basic and acidic residues" evidence="4">
    <location>
        <begin position="706"/>
        <end position="720"/>
    </location>
</feature>
<evidence type="ECO:0000256" key="2">
    <source>
        <dbReference type="ARBA" id="ARBA00023157"/>
    </source>
</evidence>
<dbReference type="OrthoDB" id="8921048at2759"/>
<gene>
    <name evidence="7" type="ORF">COCON_G00191700</name>
</gene>